<sequence length="497" mass="53634">MTHILAIDQGTTSTRAILFDADMMPVATAQEEFPQVFPQSGWVEHDPSDLWSTTAATCRAAIEKAGLRATDVTAIGITNQRETTLIWDRATGQPIHNAIVWQDRRTADICRDLADHADMVSAVTGLLLDPYFSATKVKWILDHVDGARDRARTGELAFGTVDTWLIWNLTGGASHVTDATNACRTMLYDIHAGAWSQAICELLDIPMALLPTVHDCAADFGITRPDLFGRPIPILGVAGDQQAATLGQACFKPGMVKSTYGTGCFALLNTGDTPVASTSRLLTTIAYQLDGKPTYALEGSIFIAGAVVQWLRDGLKMIREAKETQPLAENSDLDQPVILVPAFTGLGAPYWNADCRGAIYGLSRNSGPEELARAALESVGYQTRDLLDAMRADWAGQAGDASLRVDGGMSASDYAMQFLADIIDAPVDRPRVLETTALGAAWLAGQRAGLYPDQAGFAARWALDRTFAPAMAPADRARKYHQWTRAVRATLTYAGAD</sequence>
<dbReference type="EC" id="2.7.1.30" evidence="9"/>
<feature type="domain" description="Carbohydrate kinase FGGY C-terminal" evidence="12">
    <location>
        <begin position="258"/>
        <end position="445"/>
    </location>
</feature>
<dbReference type="NCBIfam" id="NF000756">
    <property type="entry name" value="PRK00047.1"/>
    <property type="match status" value="1"/>
</dbReference>
<feature type="binding site" evidence="9">
    <location>
        <position position="11"/>
    </location>
    <ligand>
        <name>ADP</name>
        <dbReference type="ChEBI" id="CHEBI:456216"/>
    </ligand>
</feature>
<feature type="binding site" evidence="9">
    <location>
        <position position="81"/>
    </location>
    <ligand>
        <name>sn-glycerol 3-phosphate</name>
        <dbReference type="ChEBI" id="CHEBI:57597"/>
    </ligand>
</feature>
<feature type="binding site" evidence="9">
    <location>
        <position position="11"/>
    </location>
    <ligand>
        <name>sn-glycerol 3-phosphate</name>
        <dbReference type="ChEBI" id="CHEBI:57597"/>
    </ligand>
</feature>
<keyword evidence="5 9" id="KW-0418">Kinase</keyword>
<accession>A0A1H8G9R2</accession>
<dbReference type="NCBIfam" id="TIGR01311">
    <property type="entry name" value="glycerol_kin"/>
    <property type="match status" value="1"/>
</dbReference>
<comment type="activity regulation">
    <text evidence="9">Inhibited by fructose 1,6-bisphosphate (FBP).</text>
</comment>
<dbReference type="OrthoDB" id="9805576at2"/>
<feature type="binding site" evidence="9">
    <location>
        <position position="408"/>
    </location>
    <ligand>
        <name>ADP</name>
        <dbReference type="ChEBI" id="CHEBI:456216"/>
    </ligand>
</feature>
<feature type="binding site" evidence="9">
    <location>
        <position position="82"/>
    </location>
    <ligand>
        <name>glycerol</name>
        <dbReference type="ChEBI" id="CHEBI:17754"/>
    </ligand>
</feature>
<evidence type="ECO:0000256" key="3">
    <source>
        <dbReference type="ARBA" id="ARBA00022679"/>
    </source>
</evidence>
<dbReference type="InterPro" id="IPR005999">
    <property type="entry name" value="Glycerol_kin"/>
</dbReference>
<evidence type="ECO:0000256" key="8">
    <source>
        <dbReference type="ARBA" id="ARBA00052101"/>
    </source>
</evidence>
<feature type="binding site" evidence="9">
    <location>
        <position position="262"/>
    </location>
    <ligand>
        <name>ADP</name>
        <dbReference type="ChEBI" id="CHEBI:456216"/>
    </ligand>
</feature>
<dbReference type="RefSeq" id="WP_089903844.1">
    <property type="nucleotide sequence ID" value="NZ_FOCI01000015.1"/>
</dbReference>
<dbReference type="GO" id="GO:0005829">
    <property type="term" value="C:cytosol"/>
    <property type="evidence" value="ECO:0007669"/>
    <property type="project" value="TreeGrafter"/>
</dbReference>
<feature type="binding site" evidence="9">
    <location>
        <position position="82"/>
    </location>
    <ligand>
        <name>sn-glycerol 3-phosphate</name>
        <dbReference type="ChEBI" id="CHEBI:57597"/>
    </ligand>
</feature>
<evidence type="ECO:0000259" key="12">
    <source>
        <dbReference type="Pfam" id="PF02782"/>
    </source>
</evidence>
<dbReference type="PROSITE" id="PS00445">
    <property type="entry name" value="FGGY_KINASES_2"/>
    <property type="match status" value="1"/>
</dbReference>
<dbReference type="Pfam" id="PF02782">
    <property type="entry name" value="FGGY_C"/>
    <property type="match status" value="1"/>
</dbReference>
<evidence type="ECO:0000259" key="11">
    <source>
        <dbReference type="Pfam" id="PF00370"/>
    </source>
</evidence>
<evidence type="ECO:0000313" key="14">
    <source>
        <dbReference type="Proteomes" id="UP000199585"/>
    </source>
</evidence>
<protein>
    <recommendedName>
        <fullName evidence="9">Glycerol kinase</fullName>
        <ecNumber evidence="9">2.7.1.30</ecNumber>
    </recommendedName>
    <alternativeName>
        <fullName evidence="9">ATP:glycerol 3-phosphotransferase</fullName>
    </alternativeName>
    <alternativeName>
        <fullName evidence="9">Glycerokinase</fullName>
        <shortName evidence="9">GK</shortName>
    </alternativeName>
</protein>
<evidence type="ECO:0000256" key="4">
    <source>
        <dbReference type="ARBA" id="ARBA00022741"/>
    </source>
</evidence>
<dbReference type="GO" id="GO:0005524">
    <property type="term" value="F:ATP binding"/>
    <property type="evidence" value="ECO:0007669"/>
    <property type="project" value="UniProtKB-UniRule"/>
</dbReference>
<dbReference type="InterPro" id="IPR018484">
    <property type="entry name" value="FGGY_N"/>
</dbReference>
<dbReference type="AlphaFoldDB" id="A0A1H8G9R2"/>
<feature type="binding site" evidence="9">
    <location>
        <position position="15"/>
    </location>
    <ligand>
        <name>ADP</name>
        <dbReference type="ChEBI" id="CHEBI:456216"/>
    </ligand>
</feature>
<feature type="domain" description="Carbohydrate kinase FGGY N-terminal" evidence="11">
    <location>
        <begin position="4"/>
        <end position="247"/>
    </location>
</feature>
<evidence type="ECO:0000256" key="6">
    <source>
        <dbReference type="ARBA" id="ARBA00022798"/>
    </source>
</evidence>
<dbReference type="CDD" id="cd07786">
    <property type="entry name" value="FGGY_EcGK_like"/>
    <property type="match status" value="1"/>
</dbReference>
<feature type="binding site" evidence="9">
    <location>
        <position position="305"/>
    </location>
    <ligand>
        <name>ATP</name>
        <dbReference type="ChEBI" id="CHEBI:30616"/>
    </ligand>
</feature>
<comment type="catalytic activity">
    <reaction evidence="8 9">
        <text>glycerol + ATP = sn-glycerol 3-phosphate + ADP + H(+)</text>
        <dbReference type="Rhea" id="RHEA:21644"/>
        <dbReference type="ChEBI" id="CHEBI:15378"/>
        <dbReference type="ChEBI" id="CHEBI:17754"/>
        <dbReference type="ChEBI" id="CHEBI:30616"/>
        <dbReference type="ChEBI" id="CHEBI:57597"/>
        <dbReference type="ChEBI" id="CHEBI:456216"/>
        <dbReference type="EC" id="2.7.1.30"/>
    </reaction>
</comment>
<evidence type="ECO:0000256" key="5">
    <source>
        <dbReference type="ARBA" id="ARBA00022777"/>
    </source>
</evidence>
<feature type="binding site" evidence="9">
    <location>
        <position position="81"/>
    </location>
    <ligand>
        <name>glycerol</name>
        <dbReference type="ChEBI" id="CHEBI:17754"/>
    </ligand>
</feature>
<evidence type="ECO:0000256" key="10">
    <source>
        <dbReference type="RuleBase" id="RU003733"/>
    </source>
</evidence>
<dbReference type="Proteomes" id="UP000199585">
    <property type="component" value="Unassembled WGS sequence"/>
</dbReference>
<comment type="function">
    <text evidence="9">Key enzyme in the regulation of glycerol uptake and metabolism. Catalyzes the phosphorylation of glycerol to yield sn-glycerol 3-phosphate.</text>
</comment>
<feature type="binding site" evidence="9">
    <location>
        <position position="240"/>
    </location>
    <ligand>
        <name>glycerol</name>
        <dbReference type="ChEBI" id="CHEBI:17754"/>
    </ligand>
</feature>
<dbReference type="PIRSF" id="PIRSF000538">
    <property type="entry name" value="GlpK"/>
    <property type="match status" value="1"/>
</dbReference>
<evidence type="ECO:0000256" key="9">
    <source>
        <dbReference type="HAMAP-Rule" id="MF_00186"/>
    </source>
</evidence>
<dbReference type="UniPathway" id="UPA00618">
    <property type="reaction ID" value="UER00672"/>
</dbReference>
<feature type="binding site" evidence="9">
    <location>
        <position position="13"/>
    </location>
    <ligand>
        <name>ATP</name>
        <dbReference type="ChEBI" id="CHEBI:30616"/>
    </ligand>
</feature>
<feature type="binding site" evidence="9">
    <location>
        <position position="240"/>
    </location>
    <ligand>
        <name>sn-glycerol 3-phosphate</name>
        <dbReference type="ChEBI" id="CHEBI:57597"/>
    </ligand>
</feature>
<dbReference type="HAMAP" id="MF_00186">
    <property type="entry name" value="Glycerol_kin"/>
    <property type="match status" value="1"/>
</dbReference>
<organism evidence="13 14">
    <name type="scientific">Loktanella fryxellensis</name>
    <dbReference type="NCBI Taxonomy" id="245187"/>
    <lineage>
        <taxon>Bacteria</taxon>
        <taxon>Pseudomonadati</taxon>
        <taxon>Pseudomonadota</taxon>
        <taxon>Alphaproteobacteria</taxon>
        <taxon>Rhodobacterales</taxon>
        <taxon>Roseobacteraceae</taxon>
        <taxon>Loktanella</taxon>
    </lineage>
</organism>
<dbReference type="SUPFAM" id="SSF53067">
    <property type="entry name" value="Actin-like ATPase domain"/>
    <property type="match status" value="2"/>
</dbReference>
<comment type="pathway">
    <text evidence="1 9">Polyol metabolism; glycerol degradation via glycerol kinase pathway; sn-glycerol 3-phosphate from glycerol: step 1/1.</text>
</comment>
<dbReference type="PANTHER" id="PTHR10196">
    <property type="entry name" value="SUGAR KINASE"/>
    <property type="match status" value="1"/>
</dbReference>
<dbReference type="GO" id="GO:0019563">
    <property type="term" value="P:glycerol catabolic process"/>
    <property type="evidence" value="ECO:0007669"/>
    <property type="project" value="UniProtKB-UniRule"/>
</dbReference>
<evidence type="ECO:0000313" key="13">
    <source>
        <dbReference type="EMBL" id="SEN40494.1"/>
    </source>
</evidence>
<feature type="binding site" evidence="9">
    <location>
        <position position="262"/>
    </location>
    <ligand>
        <name>ATP</name>
        <dbReference type="ChEBI" id="CHEBI:30616"/>
    </ligand>
</feature>
<keyword evidence="6 9" id="KW-0319">Glycerol metabolism</keyword>
<dbReference type="GO" id="GO:0006072">
    <property type="term" value="P:glycerol-3-phosphate metabolic process"/>
    <property type="evidence" value="ECO:0007669"/>
    <property type="project" value="InterPro"/>
</dbReference>
<feature type="binding site" evidence="9">
    <location>
        <position position="241"/>
    </location>
    <ligand>
        <name>glycerol</name>
        <dbReference type="ChEBI" id="CHEBI:17754"/>
    </ligand>
</feature>
<proteinExistence type="inferred from homology"/>
<keyword evidence="14" id="KW-1185">Reference proteome</keyword>
<dbReference type="FunFam" id="3.30.420.40:FF:000008">
    <property type="entry name" value="Glycerol kinase"/>
    <property type="match status" value="1"/>
</dbReference>
<feature type="binding site" evidence="9">
    <location>
        <position position="131"/>
    </location>
    <ligand>
        <name>glycerol</name>
        <dbReference type="ChEBI" id="CHEBI:17754"/>
    </ligand>
</feature>
<feature type="binding site" evidence="9">
    <location>
        <position position="408"/>
    </location>
    <ligand>
        <name>ATP</name>
        <dbReference type="ChEBI" id="CHEBI:30616"/>
    </ligand>
</feature>
<keyword evidence="7 9" id="KW-0067">ATP-binding</keyword>
<dbReference type="EMBL" id="FOCI01000015">
    <property type="protein sequence ID" value="SEN40494.1"/>
    <property type="molecule type" value="Genomic_DNA"/>
</dbReference>
<reference evidence="13 14" key="1">
    <citation type="submission" date="2016-10" db="EMBL/GenBank/DDBJ databases">
        <authorList>
            <person name="de Groot N.N."/>
        </authorList>
    </citation>
    <scope>NUCLEOTIDE SEQUENCE [LARGE SCALE GENOMIC DNA]</scope>
    <source>
        <strain evidence="13 14">DSM 16213</strain>
    </source>
</reference>
<evidence type="ECO:0000256" key="7">
    <source>
        <dbReference type="ARBA" id="ARBA00022840"/>
    </source>
</evidence>
<dbReference type="STRING" id="245187.SAMN04488003_11552"/>
<feature type="binding site" evidence="9">
    <location>
        <position position="11"/>
    </location>
    <ligand>
        <name>ATP</name>
        <dbReference type="ChEBI" id="CHEBI:30616"/>
    </ligand>
</feature>
<keyword evidence="3 9" id="KW-0808">Transferase</keyword>
<dbReference type="InterPro" id="IPR043129">
    <property type="entry name" value="ATPase_NBD"/>
</dbReference>
<dbReference type="InterPro" id="IPR018483">
    <property type="entry name" value="Carb_kinase_FGGY_CS"/>
</dbReference>
<gene>
    <name evidence="9" type="primary">glpK</name>
    <name evidence="13" type="ORF">SAMN04488003_11552</name>
</gene>
<comment type="similarity">
    <text evidence="2 9 10">Belongs to the FGGY kinase family.</text>
</comment>
<evidence type="ECO:0000256" key="1">
    <source>
        <dbReference type="ARBA" id="ARBA00005190"/>
    </source>
</evidence>
<dbReference type="PROSITE" id="PS00933">
    <property type="entry name" value="FGGY_KINASES_1"/>
    <property type="match status" value="1"/>
</dbReference>
<dbReference type="PANTHER" id="PTHR10196:SF78">
    <property type="entry name" value="GLYCEROL KINASE"/>
    <property type="match status" value="1"/>
</dbReference>
<feature type="binding site" evidence="9">
    <location>
        <position position="309"/>
    </location>
    <ligand>
        <name>ATP</name>
        <dbReference type="ChEBI" id="CHEBI:30616"/>
    </ligand>
</feature>
<dbReference type="InterPro" id="IPR018485">
    <property type="entry name" value="FGGY_C"/>
</dbReference>
<dbReference type="InterPro" id="IPR000577">
    <property type="entry name" value="Carb_kinase_FGGY"/>
</dbReference>
<feature type="binding site" evidence="9">
    <location>
        <position position="12"/>
    </location>
    <ligand>
        <name>ATP</name>
        <dbReference type="ChEBI" id="CHEBI:30616"/>
    </ligand>
</feature>
<dbReference type="GO" id="GO:0004370">
    <property type="term" value="F:glycerol kinase activity"/>
    <property type="evidence" value="ECO:0007669"/>
    <property type="project" value="UniProtKB-UniRule"/>
</dbReference>
<name>A0A1H8G9R2_9RHOB</name>
<feature type="binding site" evidence="9">
    <location>
        <position position="131"/>
    </location>
    <ligand>
        <name>sn-glycerol 3-phosphate</name>
        <dbReference type="ChEBI" id="CHEBI:57597"/>
    </ligand>
</feature>
<dbReference type="Pfam" id="PF00370">
    <property type="entry name" value="FGGY_N"/>
    <property type="match status" value="1"/>
</dbReference>
<keyword evidence="4 9" id="KW-0547">Nucleotide-binding</keyword>
<dbReference type="FunFam" id="3.30.420.40:FF:000007">
    <property type="entry name" value="Glycerol kinase"/>
    <property type="match status" value="1"/>
</dbReference>
<evidence type="ECO:0000256" key="2">
    <source>
        <dbReference type="ARBA" id="ARBA00009156"/>
    </source>
</evidence>
<dbReference type="Gene3D" id="3.30.420.40">
    <property type="match status" value="2"/>
</dbReference>
<comment type="caution">
    <text evidence="9">Lacks conserved residue(s) required for the propagation of feature annotation.</text>
</comment>
<feature type="binding site" evidence="9">
    <location>
        <position position="305"/>
    </location>
    <ligand>
        <name>ADP</name>
        <dbReference type="ChEBI" id="CHEBI:456216"/>
    </ligand>
</feature>